<gene>
    <name evidence="1" type="ORF">NECAME_04339</name>
</gene>
<keyword evidence="2" id="KW-1185">Reference proteome</keyword>
<organism evidence="1 2">
    <name type="scientific">Necator americanus</name>
    <name type="common">Human hookworm</name>
    <dbReference type="NCBI Taxonomy" id="51031"/>
    <lineage>
        <taxon>Eukaryota</taxon>
        <taxon>Metazoa</taxon>
        <taxon>Ecdysozoa</taxon>
        <taxon>Nematoda</taxon>
        <taxon>Chromadorea</taxon>
        <taxon>Rhabditida</taxon>
        <taxon>Rhabditina</taxon>
        <taxon>Rhabditomorpha</taxon>
        <taxon>Strongyloidea</taxon>
        <taxon>Ancylostomatidae</taxon>
        <taxon>Bunostominae</taxon>
        <taxon>Necator</taxon>
    </lineage>
</organism>
<sequence length="78" mass="9235">MRGSEAARSVANYILFDDNPLMQRNKYFYKKQYNNKELFVPDKACVPPCSFSLVMFCVHEITNWQHSDILAIIYRKLL</sequence>
<dbReference type="STRING" id="51031.W2SWZ4"/>
<dbReference type="Proteomes" id="UP000053676">
    <property type="component" value="Unassembled WGS sequence"/>
</dbReference>
<proteinExistence type="predicted"/>
<dbReference type="AlphaFoldDB" id="W2SWZ4"/>
<dbReference type="OrthoDB" id="8517835at2759"/>
<name>W2SWZ4_NECAM</name>
<dbReference type="EMBL" id="KI661155">
    <property type="protein sequence ID" value="ETN73341.1"/>
    <property type="molecule type" value="Genomic_DNA"/>
</dbReference>
<accession>W2SWZ4</accession>
<reference evidence="2" key="1">
    <citation type="journal article" date="2014" name="Nat. Genet.">
        <title>Genome of the human hookworm Necator americanus.</title>
        <authorList>
            <person name="Tang Y.T."/>
            <person name="Gao X."/>
            <person name="Rosa B.A."/>
            <person name="Abubucker S."/>
            <person name="Hallsworth-Pepin K."/>
            <person name="Martin J."/>
            <person name="Tyagi R."/>
            <person name="Heizer E."/>
            <person name="Zhang X."/>
            <person name="Bhonagiri-Palsikar V."/>
            <person name="Minx P."/>
            <person name="Warren W.C."/>
            <person name="Wang Q."/>
            <person name="Zhan B."/>
            <person name="Hotez P.J."/>
            <person name="Sternberg P.W."/>
            <person name="Dougall A."/>
            <person name="Gaze S.T."/>
            <person name="Mulvenna J."/>
            <person name="Sotillo J."/>
            <person name="Ranganathan S."/>
            <person name="Rabelo E.M."/>
            <person name="Wilson R.K."/>
            <person name="Felgner P.L."/>
            <person name="Bethony J."/>
            <person name="Hawdon J.M."/>
            <person name="Gasser R.B."/>
            <person name="Loukas A."/>
            <person name="Mitreva M."/>
        </authorList>
    </citation>
    <scope>NUCLEOTIDE SEQUENCE [LARGE SCALE GENOMIC DNA]</scope>
</reference>
<protein>
    <submittedName>
        <fullName evidence="1">Uncharacterized protein</fullName>
    </submittedName>
</protein>
<evidence type="ECO:0000313" key="2">
    <source>
        <dbReference type="Proteomes" id="UP000053676"/>
    </source>
</evidence>
<dbReference type="KEGG" id="nai:NECAME_04339"/>
<evidence type="ECO:0000313" key="1">
    <source>
        <dbReference type="EMBL" id="ETN73341.1"/>
    </source>
</evidence>